<dbReference type="AlphaFoldDB" id="A0A699UCE0"/>
<protein>
    <submittedName>
        <fullName evidence="1">Uncharacterized protein</fullName>
    </submittedName>
</protein>
<comment type="caution">
    <text evidence="1">The sequence shown here is derived from an EMBL/GenBank/DDBJ whole genome shotgun (WGS) entry which is preliminary data.</text>
</comment>
<evidence type="ECO:0000313" key="1">
    <source>
        <dbReference type="EMBL" id="GFD20107.1"/>
    </source>
</evidence>
<reference evidence="1" key="1">
    <citation type="journal article" date="2019" name="Sci. Rep.">
        <title>Draft genome of Tanacetum cinerariifolium, the natural source of mosquito coil.</title>
        <authorList>
            <person name="Yamashiro T."/>
            <person name="Shiraishi A."/>
            <person name="Satake H."/>
            <person name="Nakayama K."/>
        </authorList>
    </citation>
    <scope>NUCLEOTIDE SEQUENCE</scope>
</reference>
<name>A0A699UCE0_TANCI</name>
<organism evidence="1">
    <name type="scientific">Tanacetum cinerariifolium</name>
    <name type="common">Dalmatian daisy</name>
    <name type="synonym">Chrysanthemum cinerariifolium</name>
    <dbReference type="NCBI Taxonomy" id="118510"/>
    <lineage>
        <taxon>Eukaryota</taxon>
        <taxon>Viridiplantae</taxon>
        <taxon>Streptophyta</taxon>
        <taxon>Embryophyta</taxon>
        <taxon>Tracheophyta</taxon>
        <taxon>Spermatophyta</taxon>
        <taxon>Magnoliopsida</taxon>
        <taxon>eudicotyledons</taxon>
        <taxon>Gunneridae</taxon>
        <taxon>Pentapetalae</taxon>
        <taxon>asterids</taxon>
        <taxon>campanulids</taxon>
        <taxon>Asterales</taxon>
        <taxon>Asteraceae</taxon>
        <taxon>Asteroideae</taxon>
        <taxon>Anthemideae</taxon>
        <taxon>Anthemidinae</taxon>
        <taxon>Tanacetum</taxon>
    </lineage>
</organism>
<gene>
    <name evidence="1" type="ORF">Tci_892076</name>
</gene>
<proteinExistence type="predicted"/>
<feature type="non-terminal residue" evidence="1">
    <location>
        <position position="1"/>
    </location>
</feature>
<accession>A0A699UCE0</accession>
<dbReference type="EMBL" id="BKCJ011319648">
    <property type="protein sequence ID" value="GFD20107.1"/>
    <property type="molecule type" value="Genomic_DNA"/>
</dbReference>
<sequence>GYVYPVLCGFFGSEGYAYLMLCDDINCLHLCIRSMYVLLLLIRSECEPSEVKEVKMRG</sequence>